<dbReference type="EMBL" id="LGRB01000012">
    <property type="protein sequence ID" value="OCT47999.1"/>
    <property type="molecule type" value="Genomic_DNA"/>
</dbReference>
<dbReference type="eggNOG" id="KOG4532">
    <property type="taxonomic scope" value="Eukaryota"/>
</dbReference>
<name>A0A1C1CHK4_9EURO</name>
<feature type="region of interest" description="Disordered" evidence="2">
    <location>
        <begin position="422"/>
        <end position="441"/>
    </location>
</feature>
<dbReference type="Pfam" id="PF10313">
    <property type="entry name" value="DUF2415"/>
    <property type="match status" value="1"/>
</dbReference>
<feature type="coiled-coil region" evidence="1">
    <location>
        <begin position="717"/>
        <end position="751"/>
    </location>
</feature>
<dbReference type="InterPro" id="IPR019417">
    <property type="entry name" value="DUF2415"/>
</dbReference>
<feature type="region of interest" description="Disordered" evidence="2">
    <location>
        <begin position="752"/>
        <end position="828"/>
    </location>
</feature>
<accession>A0A1C1CHK4</accession>
<evidence type="ECO:0000259" key="3">
    <source>
        <dbReference type="Pfam" id="PF10313"/>
    </source>
</evidence>
<dbReference type="STRING" id="86049.A0A1C1CHK4"/>
<reference evidence="5" key="1">
    <citation type="submission" date="2015-07" db="EMBL/GenBank/DDBJ databases">
        <authorList>
            <person name="Teixeira M.M."/>
            <person name="Souza R.C."/>
            <person name="Almeida L.G."/>
            <person name="Vicente V.A."/>
            <person name="de Hoog S."/>
            <person name="Bocca A.L."/>
            <person name="de Almeida S.R."/>
            <person name="Vasconcelos A.T."/>
            <person name="Felipe M.S."/>
        </authorList>
    </citation>
    <scope>NUCLEOTIDE SEQUENCE [LARGE SCALE GENOMIC DNA]</scope>
    <source>
        <strain evidence="5">KSF</strain>
    </source>
</reference>
<feature type="coiled-coil region" evidence="1">
    <location>
        <begin position="566"/>
        <end position="639"/>
    </location>
</feature>
<comment type="caution">
    <text evidence="4">The sequence shown here is derived from an EMBL/GenBank/DDBJ whole genome shotgun (WGS) entry which is preliminary data.</text>
</comment>
<dbReference type="PANTHER" id="PTHR43991">
    <property type="entry name" value="WD REPEAT PROTEIN (AFU_ORTHOLOGUE AFUA_8G05640)-RELATED"/>
    <property type="match status" value="1"/>
</dbReference>
<dbReference type="VEuPathDB" id="FungiDB:G647_08165"/>
<dbReference type="OrthoDB" id="418169at2759"/>
<feature type="compositionally biased region" description="Low complexity" evidence="2">
    <location>
        <begin position="688"/>
        <end position="700"/>
    </location>
</feature>
<dbReference type="Proteomes" id="UP000094526">
    <property type="component" value="Unassembled WGS sequence"/>
</dbReference>
<feature type="compositionally biased region" description="Low complexity" evidence="2">
    <location>
        <begin position="516"/>
        <end position="525"/>
    </location>
</feature>
<protein>
    <recommendedName>
        <fullName evidence="3">DUF2415 domain-containing protein</fullName>
    </recommendedName>
</protein>
<feature type="compositionally biased region" description="Basic and acidic residues" evidence="2">
    <location>
        <begin position="752"/>
        <end position="763"/>
    </location>
</feature>
<sequence length="955" mass="105872">MTKANRELWLTPTEKLATHHKFYPTKIQVAHHQLRHLISSAERDLIYYVSFRDVYVLDLASHQNSLIATVPFDTRCLTAGLGWVCVGGEQNGDCAFIKVEKDEHDRPICFGHDFNHDLLGGEIVNSMSIHTILNDGKTPDEPVVLISNNDKTVKMYSLAQRQVLTTLPHTVPMNFAAMSPDSSIIAAVGDSDRVYFYARRLYQEPDLIDGSSGRYAKYEWDMLADPQVPTGDPVYDDYSFAVTFSPSGHLCAASSQGGSISIFDLQHLRNNEDPGESSVICTFRSSRAALYGCVRAMTFSPAPWDLLVWAEDHGRIGVADVRRACVRRQMLELDPRKAEEIKLEDGTPMSYRNISHKEKIKQQHLTRLRAMRGLSSTRELDGELTIDDLPTESARRYSRQDLISYRGLDLDARERSVTEALETTMDDVEQPPPRPYSINYTSSPRWFASRIPATASPLSPDVGRSTSSQVHPPRRRSSVVLSESTGNAGRYLDVSDGRRARISASPGRMGDDDDLPVTSTDDLTPFAPGSTSQPMPSDIPPNDPSDAIHTTLEAARDTNNGPRVDLARIEAALEAERELGDRLERQLADERQLSLLLRRQLDTQQRLLVENSNQLERLRAAARETNARVEASLERVLQRQLAHEQHFLNQRAEELRSELRTGTDYSRRLETERDRILTGDPASSTNNPTSAWTTTLPTTSVRPSGNTNVLTDYIETRRERVAHIENLQRQVRRAESRVALAAIDMQALENAIRREMDTEETTRPRTRNATEAHPPQPATVANDSARLTTAPPRTASREPELINRPSVSNPSAPQRRDSPNIVDPSPRGLAVARQADFVRVSGLTGRVPDADMRLARMMFLSGMSGNRSLDANGNWMPPGAGAALHRILGAGASGSRGAAAAAGGVDVDVANPELGTTGIGFSPDGQFLYAGTEEGIFEIKVNLRDRMVFPAVEVR</sequence>
<dbReference type="InterPro" id="IPR036322">
    <property type="entry name" value="WD40_repeat_dom_sf"/>
</dbReference>
<dbReference type="PANTHER" id="PTHR43991:SF9">
    <property type="entry name" value="DUF2415 DOMAIN-CONTAINING PROTEIN"/>
    <property type="match status" value="1"/>
</dbReference>
<proteinExistence type="predicted"/>
<evidence type="ECO:0000256" key="2">
    <source>
        <dbReference type="SAM" id="MobiDB-lite"/>
    </source>
</evidence>
<evidence type="ECO:0000256" key="1">
    <source>
        <dbReference type="SAM" id="Coils"/>
    </source>
</evidence>
<feature type="region of interest" description="Disordered" evidence="2">
    <location>
        <begin position="678"/>
        <end position="704"/>
    </location>
</feature>
<keyword evidence="1" id="KW-0175">Coiled coil</keyword>
<dbReference type="SUPFAM" id="SSF50978">
    <property type="entry name" value="WD40 repeat-like"/>
    <property type="match status" value="1"/>
</dbReference>
<dbReference type="Gene3D" id="2.130.10.10">
    <property type="entry name" value="YVTN repeat-like/Quinoprotein amine dehydrogenase"/>
    <property type="match status" value="1"/>
</dbReference>
<organism evidence="4 5">
    <name type="scientific">Cladophialophora carrionii</name>
    <dbReference type="NCBI Taxonomy" id="86049"/>
    <lineage>
        <taxon>Eukaryota</taxon>
        <taxon>Fungi</taxon>
        <taxon>Dikarya</taxon>
        <taxon>Ascomycota</taxon>
        <taxon>Pezizomycotina</taxon>
        <taxon>Eurotiomycetes</taxon>
        <taxon>Chaetothyriomycetidae</taxon>
        <taxon>Chaetothyriales</taxon>
        <taxon>Herpotrichiellaceae</taxon>
        <taxon>Cladophialophora</taxon>
    </lineage>
</organism>
<feature type="region of interest" description="Disordered" evidence="2">
    <location>
        <begin position="455"/>
        <end position="547"/>
    </location>
</feature>
<feature type="domain" description="DUF2415" evidence="3">
    <location>
        <begin position="292"/>
        <end position="331"/>
    </location>
</feature>
<keyword evidence="5" id="KW-1185">Reference proteome</keyword>
<dbReference type="InterPro" id="IPR015943">
    <property type="entry name" value="WD40/YVTN_repeat-like_dom_sf"/>
</dbReference>
<dbReference type="VEuPathDB" id="FungiDB:CLCR_03843"/>
<gene>
    <name evidence="4" type="ORF">CLCR_03843</name>
</gene>
<dbReference type="AlphaFoldDB" id="A0A1C1CHK4"/>
<evidence type="ECO:0000313" key="5">
    <source>
        <dbReference type="Proteomes" id="UP000094526"/>
    </source>
</evidence>
<evidence type="ECO:0000313" key="4">
    <source>
        <dbReference type="EMBL" id="OCT47999.1"/>
    </source>
</evidence>